<accession>A0AAN6JQB1</accession>
<evidence type="ECO:0000313" key="2">
    <source>
        <dbReference type="Proteomes" id="UP001176517"/>
    </source>
</evidence>
<comment type="caution">
    <text evidence="1">The sequence shown here is derived from an EMBL/GenBank/DDBJ whole genome shotgun (WGS) entry which is preliminary data.</text>
</comment>
<name>A0AAN6JQB1_9BASI</name>
<proteinExistence type="predicted"/>
<evidence type="ECO:0000313" key="1">
    <source>
        <dbReference type="EMBL" id="KAK0546240.1"/>
    </source>
</evidence>
<sequence length="82" mass="8887">MTCRKTRTAEMKAATTSMKIRSKWSEWPTWEKTLVVGGALGAGAALGVGGYKAIVSVVNKLKSSAHLDQARVFAWVDVSNLY</sequence>
<dbReference type="Proteomes" id="UP001176517">
    <property type="component" value="Unassembled WGS sequence"/>
</dbReference>
<organism evidence="1 2">
    <name type="scientific">Tilletia horrida</name>
    <dbReference type="NCBI Taxonomy" id="155126"/>
    <lineage>
        <taxon>Eukaryota</taxon>
        <taxon>Fungi</taxon>
        <taxon>Dikarya</taxon>
        <taxon>Basidiomycota</taxon>
        <taxon>Ustilaginomycotina</taxon>
        <taxon>Exobasidiomycetes</taxon>
        <taxon>Tilletiales</taxon>
        <taxon>Tilletiaceae</taxon>
        <taxon>Tilletia</taxon>
    </lineage>
</organism>
<protein>
    <submittedName>
        <fullName evidence="1">Uncharacterized protein</fullName>
    </submittedName>
</protein>
<reference evidence="1" key="1">
    <citation type="journal article" date="2023" name="PhytoFront">
        <title>Draft Genome Resources of Seven Strains of Tilletia horrida, Causal Agent of Kernel Smut of Rice.</title>
        <authorList>
            <person name="Khanal S."/>
            <person name="Antony Babu S."/>
            <person name="Zhou X.G."/>
        </authorList>
    </citation>
    <scope>NUCLEOTIDE SEQUENCE</scope>
    <source>
        <strain evidence="1">TX6</strain>
    </source>
</reference>
<keyword evidence="2" id="KW-1185">Reference proteome</keyword>
<gene>
    <name evidence="1" type="ORF">OC846_005359</name>
</gene>
<dbReference type="AlphaFoldDB" id="A0AAN6JQB1"/>
<dbReference type="EMBL" id="JAPDMZ010000201">
    <property type="protein sequence ID" value="KAK0546240.1"/>
    <property type="molecule type" value="Genomic_DNA"/>
</dbReference>